<keyword evidence="2" id="KW-0732">Signal</keyword>
<organism evidence="4 5">
    <name type="scientific">Frateuria flava</name>
    <dbReference type="NCBI Taxonomy" id="2821489"/>
    <lineage>
        <taxon>Bacteria</taxon>
        <taxon>Pseudomonadati</taxon>
        <taxon>Pseudomonadota</taxon>
        <taxon>Gammaproteobacteria</taxon>
        <taxon>Lysobacterales</taxon>
        <taxon>Rhodanobacteraceae</taxon>
        <taxon>Frateuria</taxon>
    </lineage>
</organism>
<feature type="domain" description="AB hydrolase-1" evidence="3">
    <location>
        <begin position="51"/>
        <end position="292"/>
    </location>
</feature>
<protein>
    <submittedName>
        <fullName evidence="4">Alpha/beta hydrolase</fullName>
    </submittedName>
</protein>
<accession>A0ABS4DL83</accession>
<dbReference type="InterPro" id="IPR029058">
    <property type="entry name" value="AB_hydrolase_fold"/>
</dbReference>
<feature type="chain" id="PRO_5045167348" evidence="2">
    <location>
        <begin position="33"/>
        <end position="309"/>
    </location>
</feature>
<comment type="caution">
    <text evidence="4">The sequence shown here is derived from an EMBL/GenBank/DDBJ whole genome shotgun (WGS) entry which is preliminary data.</text>
</comment>
<dbReference type="EMBL" id="JAGJRS010000013">
    <property type="protein sequence ID" value="MBP1473792.1"/>
    <property type="molecule type" value="Genomic_DNA"/>
</dbReference>
<evidence type="ECO:0000259" key="3">
    <source>
        <dbReference type="Pfam" id="PF12697"/>
    </source>
</evidence>
<keyword evidence="5" id="KW-1185">Reference proteome</keyword>
<dbReference type="PANTHER" id="PTHR43798:SF31">
    <property type="entry name" value="AB HYDROLASE SUPERFAMILY PROTEIN YCLE"/>
    <property type="match status" value="1"/>
</dbReference>
<dbReference type="InterPro" id="IPR000073">
    <property type="entry name" value="AB_hydrolase_1"/>
</dbReference>
<gene>
    <name evidence="4" type="ORF">J7I44_05740</name>
</gene>
<dbReference type="RefSeq" id="WP_209617211.1">
    <property type="nucleotide sequence ID" value="NZ_JAGJRS010000013.1"/>
</dbReference>
<dbReference type="Proteomes" id="UP000823790">
    <property type="component" value="Unassembled WGS sequence"/>
</dbReference>
<evidence type="ECO:0000256" key="2">
    <source>
        <dbReference type="SAM" id="SignalP"/>
    </source>
</evidence>
<feature type="signal peptide" evidence="2">
    <location>
        <begin position="1"/>
        <end position="32"/>
    </location>
</feature>
<dbReference type="Gene3D" id="3.40.50.1820">
    <property type="entry name" value="alpha/beta hydrolase"/>
    <property type="match status" value="1"/>
</dbReference>
<name>A0ABS4DL83_9GAMM</name>
<proteinExistence type="predicted"/>
<dbReference type="PANTHER" id="PTHR43798">
    <property type="entry name" value="MONOACYLGLYCEROL LIPASE"/>
    <property type="match status" value="1"/>
</dbReference>
<sequence>MSSLTLIRRGIRLAALALALGATGLAARDARAADAPDHGITVTVVGEGRPVLMIPGLNSGADTWKETCAALQADHVQCLIAQLPGFAGQPAVASEHYLDDMSQGLLDYLARHHLAHPVVVGHSLGGVVALKMAIAQPQAIGKLVIVDALPFLPAAQNPAATAQSMQSVVAGLKARTLNADAAAYRAQAEATARGMVHAPARVAQIVGWGMASDRATTAEAMGEMMTTDLRPSLGAIKAPTLVLASWAAYAPYGATKESTAQLFRSQYAKLDGVRVEMSQAGYHFLMWDDPQWLQSQLRGFIDGKATAAR</sequence>
<dbReference type="InterPro" id="IPR050266">
    <property type="entry name" value="AB_hydrolase_sf"/>
</dbReference>
<evidence type="ECO:0000256" key="1">
    <source>
        <dbReference type="ARBA" id="ARBA00022801"/>
    </source>
</evidence>
<evidence type="ECO:0000313" key="4">
    <source>
        <dbReference type="EMBL" id="MBP1473792.1"/>
    </source>
</evidence>
<dbReference type="GO" id="GO:0016787">
    <property type="term" value="F:hydrolase activity"/>
    <property type="evidence" value="ECO:0007669"/>
    <property type="project" value="UniProtKB-KW"/>
</dbReference>
<reference evidence="4 5" key="1">
    <citation type="submission" date="2021-04" db="EMBL/GenBank/DDBJ databases">
        <authorList>
            <person name="Huq M.A."/>
        </authorList>
    </citation>
    <scope>NUCLEOTIDE SEQUENCE [LARGE SCALE GENOMIC DNA]</scope>
    <source>
        <strain evidence="4 5">MAH-13</strain>
    </source>
</reference>
<dbReference type="Pfam" id="PF12697">
    <property type="entry name" value="Abhydrolase_6"/>
    <property type="match status" value="1"/>
</dbReference>
<keyword evidence="1 4" id="KW-0378">Hydrolase</keyword>
<dbReference type="SUPFAM" id="SSF53474">
    <property type="entry name" value="alpha/beta-Hydrolases"/>
    <property type="match status" value="1"/>
</dbReference>
<evidence type="ECO:0000313" key="5">
    <source>
        <dbReference type="Proteomes" id="UP000823790"/>
    </source>
</evidence>